<organism evidence="3 4">
    <name type="scientific">Colletotrichum zoysiae</name>
    <dbReference type="NCBI Taxonomy" id="1216348"/>
    <lineage>
        <taxon>Eukaryota</taxon>
        <taxon>Fungi</taxon>
        <taxon>Dikarya</taxon>
        <taxon>Ascomycota</taxon>
        <taxon>Pezizomycotina</taxon>
        <taxon>Sordariomycetes</taxon>
        <taxon>Hypocreomycetidae</taxon>
        <taxon>Glomerellales</taxon>
        <taxon>Glomerellaceae</taxon>
        <taxon>Colletotrichum</taxon>
        <taxon>Colletotrichum graminicola species complex</taxon>
    </lineage>
</organism>
<feature type="transmembrane region" description="Helical" evidence="2">
    <location>
        <begin position="20"/>
        <end position="42"/>
    </location>
</feature>
<keyword evidence="2" id="KW-1133">Transmembrane helix</keyword>
<reference evidence="3" key="1">
    <citation type="submission" date="2021-06" db="EMBL/GenBank/DDBJ databases">
        <title>Comparative genomics, transcriptomics and evolutionary studies reveal genomic signatures of adaptation to plant cell wall in hemibiotrophic fungi.</title>
        <authorList>
            <consortium name="DOE Joint Genome Institute"/>
            <person name="Baroncelli R."/>
            <person name="Diaz J.F."/>
            <person name="Benocci T."/>
            <person name="Peng M."/>
            <person name="Battaglia E."/>
            <person name="Haridas S."/>
            <person name="Andreopoulos W."/>
            <person name="Labutti K."/>
            <person name="Pangilinan J."/>
            <person name="Floch G.L."/>
            <person name="Makela M.R."/>
            <person name="Henrissat B."/>
            <person name="Grigoriev I.V."/>
            <person name="Crouch J.A."/>
            <person name="De Vries R.P."/>
            <person name="Sukno S.A."/>
            <person name="Thon M.R."/>
        </authorList>
    </citation>
    <scope>NUCLEOTIDE SEQUENCE</scope>
    <source>
        <strain evidence="3">MAFF235873</strain>
    </source>
</reference>
<evidence type="ECO:0000313" key="4">
    <source>
        <dbReference type="Proteomes" id="UP001232148"/>
    </source>
</evidence>
<comment type="caution">
    <text evidence="3">The sequence shown here is derived from an EMBL/GenBank/DDBJ whole genome shotgun (WGS) entry which is preliminary data.</text>
</comment>
<protein>
    <recommendedName>
        <fullName evidence="5">Transmembrane protein</fullName>
    </recommendedName>
</protein>
<dbReference type="AlphaFoldDB" id="A0AAD9H6E7"/>
<evidence type="ECO:0000256" key="2">
    <source>
        <dbReference type="SAM" id="Phobius"/>
    </source>
</evidence>
<sequence length="162" mass="18031">MKGEGREGRVGRTERRCWTFRGFFFPSSFFPFCSISFFFFSYSSSSSSSSPTPLRPRLLSRHLELSSLSYCPSFLTRPAGIRDGVVAARAKQLSSKPNLLLFFTTVVGGGCVYWGCLEVKSRAGASVPLAFVRRERASLHAPPLHSSLRGSKKKMSPRPRLI</sequence>
<name>A0AAD9H6E7_9PEZI</name>
<feature type="region of interest" description="Disordered" evidence="1">
    <location>
        <begin position="142"/>
        <end position="162"/>
    </location>
</feature>
<evidence type="ECO:0000313" key="3">
    <source>
        <dbReference type="EMBL" id="KAK2023285.1"/>
    </source>
</evidence>
<gene>
    <name evidence="3" type="ORF">LX32DRAFT_150050</name>
</gene>
<feature type="compositionally biased region" description="Basic residues" evidence="1">
    <location>
        <begin position="150"/>
        <end position="162"/>
    </location>
</feature>
<dbReference type="Proteomes" id="UP001232148">
    <property type="component" value="Unassembled WGS sequence"/>
</dbReference>
<keyword evidence="4" id="KW-1185">Reference proteome</keyword>
<dbReference type="EMBL" id="MU843006">
    <property type="protein sequence ID" value="KAK2023285.1"/>
    <property type="molecule type" value="Genomic_DNA"/>
</dbReference>
<keyword evidence="2" id="KW-0812">Transmembrane</keyword>
<accession>A0AAD9H6E7</accession>
<evidence type="ECO:0008006" key="5">
    <source>
        <dbReference type="Google" id="ProtNLM"/>
    </source>
</evidence>
<evidence type="ECO:0000256" key="1">
    <source>
        <dbReference type="SAM" id="MobiDB-lite"/>
    </source>
</evidence>
<proteinExistence type="predicted"/>
<feature type="transmembrane region" description="Helical" evidence="2">
    <location>
        <begin position="99"/>
        <end position="117"/>
    </location>
</feature>
<keyword evidence="2" id="KW-0472">Membrane</keyword>